<dbReference type="GO" id="GO:0022857">
    <property type="term" value="F:transmembrane transporter activity"/>
    <property type="evidence" value="ECO:0007669"/>
    <property type="project" value="InterPro"/>
</dbReference>
<feature type="transmembrane region" description="Helical" evidence="5">
    <location>
        <begin position="346"/>
        <end position="366"/>
    </location>
</feature>
<feature type="transmembrane region" description="Helical" evidence="5">
    <location>
        <begin position="152"/>
        <end position="177"/>
    </location>
</feature>
<dbReference type="PANTHER" id="PTHR23501:SF154">
    <property type="entry name" value="MULTIDRUG-EFFLUX TRANSPORTER RV1634-RELATED"/>
    <property type="match status" value="1"/>
</dbReference>
<dbReference type="PANTHER" id="PTHR23501">
    <property type="entry name" value="MAJOR FACILITATOR SUPERFAMILY"/>
    <property type="match status" value="1"/>
</dbReference>
<dbReference type="InterPro" id="IPR011701">
    <property type="entry name" value="MFS"/>
</dbReference>
<dbReference type="InterPro" id="IPR001958">
    <property type="entry name" value="Tet-R_TetA/multi-R_MdtG-like"/>
</dbReference>
<dbReference type="PROSITE" id="PS50850">
    <property type="entry name" value="MFS"/>
    <property type="match status" value="1"/>
</dbReference>
<name>A0AAE9H623_ALCFA</name>
<feature type="transmembrane region" description="Helical" evidence="5">
    <location>
        <begin position="282"/>
        <end position="304"/>
    </location>
</feature>
<dbReference type="PRINTS" id="PR01035">
    <property type="entry name" value="TCRTETA"/>
</dbReference>
<feature type="transmembrane region" description="Helical" evidence="5">
    <location>
        <begin position="30"/>
        <end position="51"/>
    </location>
</feature>
<organism evidence="7 8">
    <name type="scientific">Alcaligenes faecalis</name>
    <dbReference type="NCBI Taxonomy" id="511"/>
    <lineage>
        <taxon>Bacteria</taxon>
        <taxon>Pseudomonadati</taxon>
        <taxon>Pseudomonadota</taxon>
        <taxon>Betaproteobacteria</taxon>
        <taxon>Burkholderiales</taxon>
        <taxon>Alcaligenaceae</taxon>
        <taxon>Alcaligenes</taxon>
    </lineage>
</organism>
<gene>
    <name evidence="7" type="ORF">MXF72_10945</name>
</gene>
<evidence type="ECO:0000256" key="3">
    <source>
        <dbReference type="ARBA" id="ARBA00022989"/>
    </source>
</evidence>
<feature type="transmembrane region" description="Helical" evidence="5">
    <location>
        <begin position="420"/>
        <end position="442"/>
    </location>
</feature>
<feature type="transmembrane region" description="Helical" evidence="5">
    <location>
        <begin position="119"/>
        <end position="140"/>
    </location>
</feature>
<feature type="transmembrane region" description="Helical" evidence="5">
    <location>
        <begin position="316"/>
        <end position="334"/>
    </location>
</feature>
<feature type="domain" description="Major facilitator superfamily (MFS) profile" evidence="6">
    <location>
        <begin position="29"/>
        <end position="477"/>
    </location>
</feature>
<dbReference type="InterPro" id="IPR036259">
    <property type="entry name" value="MFS_trans_sf"/>
</dbReference>
<dbReference type="RefSeq" id="WP_247965575.1">
    <property type="nucleotide sequence ID" value="NZ_CP095873.1"/>
</dbReference>
<feature type="transmembrane region" description="Helical" evidence="5">
    <location>
        <begin position="183"/>
        <end position="203"/>
    </location>
</feature>
<keyword evidence="3 5" id="KW-1133">Transmembrane helix</keyword>
<proteinExistence type="predicted"/>
<comment type="subcellular location">
    <subcellularLocation>
        <location evidence="1">Membrane</location>
        <topology evidence="1">Multi-pass membrane protein</topology>
    </subcellularLocation>
</comment>
<evidence type="ECO:0000313" key="7">
    <source>
        <dbReference type="EMBL" id="UPL19942.1"/>
    </source>
</evidence>
<dbReference type="EMBL" id="CP095873">
    <property type="protein sequence ID" value="UPL19942.1"/>
    <property type="molecule type" value="Genomic_DNA"/>
</dbReference>
<sequence length="477" mass="48466">MKNQQACARSGQGVQTGWGALLSGANAMRALVLAGGVVLHAVNVYIVTTILPTVVRDIGGLDLYAWNTTLFVVASILGSALSPKLLALTGPKGSYAVAALIFAVGALVCALAPNMSLLLFGRFVQGIGGGFLFALAYAMIRLVFAEPLWPRAMALVSAMWGVATLAGPAVGGVFAQWGMWRAAFGSVTLIAVLFAALALVVLPKREQHAAAVSKVAIPVIQLLLLTLAVLAISAGSTSADVLQNALGLGLAGVLAVALLVVEKCSSTKLLPSGAFQFRSAIAKLYALMSLLVLTVTSGEVFAPLFLQVLHQQSPLVAGYLTALMGAGWTVGAIISSGLGEKAIARAIMAGPILGLLGMVGLVVLLPDTSTGSVLALALICLALALIGVGVGVAWPHLLVRVFKAVPAQEQELAGASITTIQLFATASGAALAGMIANAGGLIDPGGVEGTRQAAYYLFGIFAVAPLLGIGVARNCRA</sequence>
<protein>
    <submittedName>
        <fullName evidence="7">MFS transporter</fullName>
    </submittedName>
</protein>
<keyword evidence="4 5" id="KW-0472">Membrane</keyword>
<reference evidence="7" key="1">
    <citation type="submission" date="2022-04" db="EMBL/GenBank/DDBJ databases">
        <title>Genomic mining of Alcaligenes faecalis D334 producing ectoin and derivatives.</title>
        <authorList>
            <person name="Doan V.T."/>
            <person name="Quach N.T."/>
            <person name="Vu T.-H.-N."/>
            <person name="Phi Q.-T."/>
        </authorList>
    </citation>
    <scope>NUCLEOTIDE SEQUENCE</scope>
    <source>
        <strain evidence="7">D334</strain>
    </source>
</reference>
<dbReference type="GO" id="GO:0005886">
    <property type="term" value="C:plasma membrane"/>
    <property type="evidence" value="ECO:0007669"/>
    <property type="project" value="TreeGrafter"/>
</dbReference>
<evidence type="ECO:0000313" key="8">
    <source>
        <dbReference type="Proteomes" id="UP000830925"/>
    </source>
</evidence>
<dbReference type="AlphaFoldDB" id="A0AAE9H623"/>
<feature type="transmembrane region" description="Helical" evidence="5">
    <location>
        <begin position="241"/>
        <end position="261"/>
    </location>
</feature>
<accession>A0AAE9H623</accession>
<evidence type="ECO:0000259" key="6">
    <source>
        <dbReference type="PROSITE" id="PS50850"/>
    </source>
</evidence>
<dbReference type="InterPro" id="IPR020846">
    <property type="entry name" value="MFS_dom"/>
</dbReference>
<evidence type="ECO:0000256" key="1">
    <source>
        <dbReference type="ARBA" id="ARBA00004141"/>
    </source>
</evidence>
<evidence type="ECO:0000256" key="5">
    <source>
        <dbReference type="SAM" id="Phobius"/>
    </source>
</evidence>
<feature type="transmembrane region" description="Helical" evidence="5">
    <location>
        <begin position="93"/>
        <end position="113"/>
    </location>
</feature>
<feature type="transmembrane region" description="Helical" evidence="5">
    <location>
        <begin position="454"/>
        <end position="472"/>
    </location>
</feature>
<dbReference type="Proteomes" id="UP000830925">
    <property type="component" value="Chromosome"/>
</dbReference>
<dbReference type="Gene3D" id="1.20.1250.20">
    <property type="entry name" value="MFS general substrate transporter like domains"/>
    <property type="match status" value="2"/>
</dbReference>
<feature type="transmembrane region" description="Helical" evidence="5">
    <location>
        <begin position="215"/>
        <end position="235"/>
    </location>
</feature>
<dbReference type="Pfam" id="PF07690">
    <property type="entry name" value="MFS_1"/>
    <property type="match status" value="1"/>
</dbReference>
<evidence type="ECO:0000256" key="2">
    <source>
        <dbReference type="ARBA" id="ARBA00022692"/>
    </source>
</evidence>
<feature type="transmembrane region" description="Helical" evidence="5">
    <location>
        <begin position="372"/>
        <end position="399"/>
    </location>
</feature>
<evidence type="ECO:0000256" key="4">
    <source>
        <dbReference type="ARBA" id="ARBA00023136"/>
    </source>
</evidence>
<keyword evidence="2 5" id="KW-0812">Transmembrane</keyword>
<feature type="transmembrane region" description="Helical" evidence="5">
    <location>
        <begin position="63"/>
        <end position="81"/>
    </location>
</feature>
<dbReference type="SUPFAM" id="SSF103473">
    <property type="entry name" value="MFS general substrate transporter"/>
    <property type="match status" value="1"/>
</dbReference>